<keyword evidence="4" id="KW-0472">Membrane</keyword>
<dbReference type="InterPro" id="IPR011651">
    <property type="entry name" value="Notch_ligand_N"/>
</dbReference>
<evidence type="ECO:0000256" key="2">
    <source>
        <dbReference type="ARBA" id="ARBA00022692"/>
    </source>
</evidence>
<dbReference type="GeneTree" id="ENSGT00940000166445"/>
<reference evidence="6" key="3">
    <citation type="submission" date="2025-09" db="UniProtKB">
        <authorList>
            <consortium name="Ensembl"/>
        </authorList>
    </citation>
    <scope>IDENTIFICATION</scope>
</reference>
<evidence type="ECO:0000313" key="6">
    <source>
        <dbReference type="Ensembl" id="ENSDCDP00010031017.1"/>
    </source>
</evidence>
<evidence type="ECO:0000256" key="1">
    <source>
        <dbReference type="ARBA" id="ARBA00022536"/>
    </source>
</evidence>
<reference evidence="6 7" key="1">
    <citation type="submission" date="2020-06" db="EMBL/GenBank/DDBJ databases">
        <authorList>
            <consortium name="Wellcome Sanger Institute Data Sharing"/>
        </authorList>
    </citation>
    <scope>NUCLEOTIDE SEQUENCE [LARGE SCALE GENOMIC DNA]</scope>
</reference>
<evidence type="ECO:0000256" key="4">
    <source>
        <dbReference type="ARBA" id="ARBA00022989"/>
    </source>
</evidence>
<dbReference type="Ensembl" id="ENSDCDT00010038411.1">
    <property type="protein sequence ID" value="ENSDCDP00010031017.1"/>
    <property type="gene ID" value="ENSDCDG00010019808.1"/>
</dbReference>
<keyword evidence="2" id="KW-0812">Transmembrane</keyword>
<proteinExistence type="predicted"/>
<dbReference type="AlphaFoldDB" id="A0AAY4CD44"/>
<organism evidence="6 7">
    <name type="scientific">Denticeps clupeoides</name>
    <name type="common">denticle herring</name>
    <dbReference type="NCBI Taxonomy" id="299321"/>
    <lineage>
        <taxon>Eukaryota</taxon>
        <taxon>Metazoa</taxon>
        <taxon>Chordata</taxon>
        <taxon>Craniata</taxon>
        <taxon>Vertebrata</taxon>
        <taxon>Euteleostomi</taxon>
        <taxon>Actinopterygii</taxon>
        <taxon>Neopterygii</taxon>
        <taxon>Teleostei</taxon>
        <taxon>Clupei</taxon>
        <taxon>Clupeiformes</taxon>
        <taxon>Denticipitoidei</taxon>
        <taxon>Denticipitidae</taxon>
        <taxon>Denticeps</taxon>
    </lineage>
</organism>
<accession>A0AAY4CD44</accession>
<protein>
    <recommendedName>
        <fullName evidence="5">Notch ligand N-terminal domain-containing protein</fullName>
    </recommendedName>
</protein>
<sequence>KFHCVHLRSALNISNLSHSLSQQVVRAVGFFEVQIRQFQNPHGILHNGKCCDLPSNRGQRCPLSNQCDTFFRACLKEYQARVAPTGTCTFGTGSTVVLGGNSHSVHHHVHDGVENSNGHIVIPFVYAWPVSTPHV</sequence>
<keyword evidence="4" id="KW-1133">Transmembrane helix</keyword>
<dbReference type="Pfam" id="PF07657">
    <property type="entry name" value="MNNL"/>
    <property type="match status" value="1"/>
</dbReference>
<keyword evidence="1" id="KW-0245">EGF-like domain</keyword>
<name>A0AAY4CD44_9TELE</name>
<keyword evidence="3" id="KW-0677">Repeat</keyword>
<dbReference type="GO" id="GO:0007219">
    <property type="term" value="P:Notch signaling pathway"/>
    <property type="evidence" value="ECO:0007669"/>
    <property type="project" value="InterPro"/>
</dbReference>
<keyword evidence="7" id="KW-1185">Reference proteome</keyword>
<feature type="domain" description="Notch ligand N-terminal" evidence="5">
    <location>
        <begin position="29"/>
        <end position="130"/>
    </location>
</feature>
<dbReference type="Proteomes" id="UP000694580">
    <property type="component" value="Chromosome 19"/>
</dbReference>
<evidence type="ECO:0000259" key="5">
    <source>
        <dbReference type="Pfam" id="PF07657"/>
    </source>
</evidence>
<evidence type="ECO:0000256" key="3">
    <source>
        <dbReference type="ARBA" id="ARBA00022737"/>
    </source>
</evidence>
<evidence type="ECO:0000313" key="7">
    <source>
        <dbReference type="Proteomes" id="UP000694580"/>
    </source>
</evidence>
<dbReference type="Gene3D" id="2.60.40.3510">
    <property type="match status" value="1"/>
</dbReference>
<dbReference type="GO" id="GO:0016020">
    <property type="term" value="C:membrane"/>
    <property type="evidence" value="ECO:0007669"/>
    <property type="project" value="UniProtKB-SubCell"/>
</dbReference>
<reference evidence="6" key="2">
    <citation type="submission" date="2025-08" db="UniProtKB">
        <authorList>
            <consortium name="Ensembl"/>
        </authorList>
    </citation>
    <scope>IDENTIFICATION</scope>
</reference>